<dbReference type="AlphaFoldDB" id="A0A5C8ZX83"/>
<dbReference type="InterPro" id="IPR004843">
    <property type="entry name" value="Calcineurin-like_PHP"/>
</dbReference>
<evidence type="ECO:0000256" key="4">
    <source>
        <dbReference type="ARBA" id="ARBA00025742"/>
    </source>
</evidence>
<dbReference type="OrthoDB" id="9784378at2"/>
<evidence type="ECO:0000259" key="5">
    <source>
        <dbReference type="Pfam" id="PF00149"/>
    </source>
</evidence>
<name>A0A5C8ZX83_9GAMM</name>
<dbReference type="EC" id="3.1.4.53" evidence="6"/>
<reference evidence="6 7" key="1">
    <citation type="submission" date="2019-08" db="EMBL/GenBank/DDBJ databases">
        <title>Parahaliea maris sp. nov., isolated from the surface seawater.</title>
        <authorList>
            <person name="Liu Y."/>
        </authorList>
    </citation>
    <scope>NUCLEOTIDE SEQUENCE [LARGE SCALE GENOMIC DNA]</scope>
    <source>
        <strain evidence="6 7">S2-26</strain>
    </source>
</reference>
<dbReference type="PANTHER" id="PTHR42988">
    <property type="entry name" value="PHOSPHOHYDROLASE"/>
    <property type="match status" value="1"/>
</dbReference>
<organism evidence="6 7">
    <name type="scientific">Parahaliea aestuarii</name>
    <dbReference type="NCBI Taxonomy" id="1852021"/>
    <lineage>
        <taxon>Bacteria</taxon>
        <taxon>Pseudomonadati</taxon>
        <taxon>Pseudomonadota</taxon>
        <taxon>Gammaproteobacteria</taxon>
        <taxon>Cellvibrionales</taxon>
        <taxon>Halieaceae</taxon>
        <taxon>Parahaliea</taxon>
    </lineage>
</organism>
<keyword evidence="1" id="KW-0479">Metal-binding</keyword>
<dbReference type="PANTHER" id="PTHR42988:SF2">
    <property type="entry name" value="CYCLIC NUCLEOTIDE PHOSPHODIESTERASE CBUA0032-RELATED"/>
    <property type="match status" value="1"/>
</dbReference>
<accession>A0A5C8ZX83</accession>
<evidence type="ECO:0000256" key="1">
    <source>
        <dbReference type="ARBA" id="ARBA00022723"/>
    </source>
</evidence>
<dbReference type="RefSeq" id="WP_148063821.1">
    <property type="nucleotide sequence ID" value="NZ_VRYZ01000003.1"/>
</dbReference>
<dbReference type="NCBIfam" id="NF008359">
    <property type="entry name" value="PRK11148.1"/>
    <property type="match status" value="1"/>
</dbReference>
<feature type="domain" description="Calcineurin-like phosphoesterase" evidence="5">
    <location>
        <begin position="19"/>
        <end position="209"/>
    </location>
</feature>
<sequence>MTHFLAQRQDLPHDGGTVRICQFTDCHLAGERGGRLLGMDTDHSMLAVIEQARRDGRRADLVVATGDLADGGAPAAYLRLQAALQAFCPRQFWLPGNHDDCAAMAAVPGSEELLCGDLRIGNWQILLLNSQIPGEIGGEIGADQLGALQRALQSAADDRLHTLVCLHHQPVPIGCDWLDEQRVADADALFAVVERFPGVKALLWGHVHQEVDRRRGDLRLLSSPSTCVQFAPGSEDFQADDQPPGYRWLELHEDGRLDTGVSRVQGVTFEVNLQQRGYLKH</sequence>
<evidence type="ECO:0000256" key="3">
    <source>
        <dbReference type="ARBA" id="ARBA00023004"/>
    </source>
</evidence>
<evidence type="ECO:0000313" key="6">
    <source>
        <dbReference type="EMBL" id="TXS92449.1"/>
    </source>
</evidence>
<dbReference type="Proteomes" id="UP000321933">
    <property type="component" value="Unassembled WGS sequence"/>
</dbReference>
<protein>
    <submittedName>
        <fullName evidence="6">3',5'-cyclic-AMP phosphodiesterase</fullName>
        <ecNumber evidence="6">3.1.4.53</ecNumber>
    </submittedName>
</protein>
<proteinExistence type="inferred from homology"/>
<dbReference type="EMBL" id="VRYZ01000003">
    <property type="protein sequence ID" value="TXS92449.1"/>
    <property type="molecule type" value="Genomic_DNA"/>
</dbReference>
<keyword evidence="7" id="KW-1185">Reference proteome</keyword>
<evidence type="ECO:0000256" key="2">
    <source>
        <dbReference type="ARBA" id="ARBA00022801"/>
    </source>
</evidence>
<comment type="similarity">
    <text evidence="4">Belongs to the cyclic nucleotide phosphodiesterase class-III family.</text>
</comment>
<comment type="caution">
    <text evidence="6">The sequence shown here is derived from an EMBL/GenBank/DDBJ whole genome shotgun (WGS) entry which is preliminary data.</text>
</comment>
<dbReference type="InterPro" id="IPR026575">
    <property type="entry name" value="GpdQ/CpdA-like"/>
</dbReference>
<dbReference type="InterPro" id="IPR050884">
    <property type="entry name" value="CNP_phosphodiesterase-III"/>
</dbReference>
<dbReference type="InterPro" id="IPR029052">
    <property type="entry name" value="Metallo-depent_PP-like"/>
</dbReference>
<dbReference type="GO" id="GO:0046872">
    <property type="term" value="F:metal ion binding"/>
    <property type="evidence" value="ECO:0007669"/>
    <property type="project" value="UniProtKB-KW"/>
</dbReference>
<dbReference type="SUPFAM" id="SSF56300">
    <property type="entry name" value="Metallo-dependent phosphatases"/>
    <property type="match status" value="1"/>
</dbReference>
<dbReference type="Gene3D" id="3.60.21.10">
    <property type="match status" value="1"/>
</dbReference>
<dbReference type="CDD" id="cd07402">
    <property type="entry name" value="MPP_GpdQ"/>
    <property type="match status" value="1"/>
</dbReference>
<dbReference type="Pfam" id="PF00149">
    <property type="entry name" value="Metallophos"/>
    <property type="match status" value="1"/>
</dbReference>
<evidence type="ECO:0000313" key="7">
    <source>
        <dbReference type="Proteomes" id="UP000321933"/>
    </source>
</evidence>
<gene>
    <name evidence="6" type="primary">cpdA</name>
    <name evidence="6" type="ORF">FVW59_08495</name>
</gene>
<keyword evidence="2 6" id="KW-0378">Hydrolase</keyword>
<keyword evidence="3" id="KW-0408">Iron</keyword>
<dbReference type="GO" id="GO:0004115">
    <property type="term" value="F:3',5'-cyclic-AMP phosphodiesterase activity"/>
    <property type="evidence" value="ECO:0007669"/>
    <property type="project" value="UniProtKB-EC"/>
</dbReference>